<dbReference type="InterPro" id="IPR045312">
    <property type="entry name" value="PCBER-like"/>
</dbReference>
<dbReference type="SUPFAM" id="SSF51735">
    <property type="entry name" value="NAD(P)-binding Rossmann-fold domains"/>
    <property type="match status" value="1"/>
</dbReference>
<dbReference type="Gene3D" id="3.90.25.10">
    <property type="entry name" value="UDP-galactose 4-epimerase, domain 1"/>
    <property type="match status" value="1"/>
</dbReference>
<keyword evidence="2" id="KW-0560">Oxidoreductase</keyword>
<reference evidence="4 5" key="1">
    <citation type="submission" date="2015-10" db="EMBL/GenBank/DDBJ databases">
        <title>Full genome of DAOMC 229536 Phialocephala scopiformis, a fungal endophyte of spruce producing the potent anti-insectan compound rugulosin.</title>
        <authorList>
            <consortium name="DOE Joint Genome Institute"/>
            <person name="Walker A.K."/>
            <person name="Frasz S.L."/>
            <person name="Seifert K.A."/>
            <person name="Miller J.D."/>
            <person name="Mondo S.J."/>
            <person name="Labutti K."/>
            <person name="Lipzen A."/>
            <person name="Dockter R."/>
            <person name="Kennedy M."/>
            <person name="Grigoriev I.V."/>
            <person name="Spatafora J.W."/>
        </authorList>
    </citation>
    <scope>NUCLEOTIDE SEQUENCE [LARGE SCALE GENOMIC DNA]</scope>
    <source>
        <strain evidence="4 5">CBS 120377</strain>
    </source>
</reference>
<evidence type="ECO:0000313" key="5">
    <source>
        <dbReference type="Proteomes" id="UP000070700"/>
    </source>
</evidence>
<dbReference type="Pfam" id="PF05368">
    <property type="entry name" value="NmrA"/>
    <property type="match status" value="1"/>
</dbReference>
<dbReference type="PANTHER" id="PTHR47706:SF7">
    <property type="entry name" value="CIPA-LIKE, PUTATIVE (AFU_ORTHOLOGUE AFUA_1G01630)-RELATED"/>
    <property type="match status" value="1"/>
</dbReference>
<dbReference type="EMBL" id="KQ947413">
    <property type="protein sequence ID" value="KUJ17869.1"/>
    <property type="molecule type" value="Genomic_DNA"/>
</dbReference>
<accession>A0A194XCI0</accession>
<dbReference type="OrthoDB" id="419598at2759"/>
<evidence type="ECO:0000256" key="1">
    <source>
        <dbReference type="ARBA" id="ARBA00022857"/>
    </source>
</evidence>
<dbReference type="InterPro" id="IPR008030">
    <property type="entry name" value="NmrA-like"/>
</dbReference>
<proteinExistence type="predicted"/>
<sequence length="331" mass="36297">MATSNYITKVAIVGAAGNSGKFMTEALLKTGKHTITAITRLDSESKFPDGVIVKKVDYEKPETLVEALIGNEALVITLSGFVRKESQMQLINAAGEAGVPWILPNEWSPDTANEALVKDAIPQPPSFHKSQTNIPAVTTRRATSDLAKSSYIAVSTGFWYEWSLAMAAAFGIDFANRAVTFFDEGETKISVSTWPQVGRAVAALLSLPVKSDETACLENFKNKVVYINSFTVNQREMLESALRVTGTKKEDWSVTKEPAKERYASGLEEIKEGKRIGFAKMMYTRVFFPDGCGDFENEKGTLNEVLGLPKEDIDEATKAAIEWSKSSNWVG</sequence>
<evidence type="ECO:0000256" key="2">
    <source>
        <dbReference type="ARBA" id="ARBA00023002"/>
    </source>
</evidence>
<dbReference type="AlphaFoldDB" id="A0A194XCI0"/>
<gene>
    <name evidence="4" type="ORF">LY89DRAFT_583276</name>
</gene>
<dbReference type="InterPro" id="IPR051609">
    <property type="entry name" value="NmrA/Isoflavone_reductase-like"/>
</dbReference>
<dbReference type="PANTHER" id="PTHR47706">
    <property type="entry name" value="NMRA-LIKE FAMILY PROTEIN"/>
    <property type="match status" value="1"/>
</dbReference>
<feature type="domain" description="NmrA-like" evidence="3">
    <location>
        <begin position="9"/>
        <end position="113"/>
    </location>
</feature>
<dbReference type="Gene3D" id="3.40.50.720">
    <property type="entry name" value="NAD(P)-binding Rossmann-like Domain"/>
    <property type="match status" value="1"/>
</dbReference>
<dbReference type="Proteomes" id="UP000070700">
    <property type="component" value="Unassembled WGS sequence"/>
</dbReference>
<dbReference type="KEGG" id="psco:LY89DRAFT_583276"/>
<dbReference type="InterPro" id="IPR036291">
    <property type="entry name" value="NAD(P)-bd_dom_sf"/>
</dbReference>
<name>A0A194XCI0_MOLSC</name>
<evidence type="ECO:0000313" key="4">
    <source>
        <dbReference type="EMBL" id="KUJ17869.1"/>
    </source>
</evidence>
<dbReference type="GO" id="GO:0016491">
    <property type="term" value="F:oxidoreductase activity"/>
    <property type="evidence" value="ECO:0007669"/>
    <property type="project" value="UniProtKB-KW"/>
</dbReference>
<keyword evidence="5" id="KW-1185">Reference proteome</keyword>
<dbReference type="RefSeq" id="XP_018072224.1">
    <property type="nucleotide sequence ID" value="XM_018209206.1"/>
</dbReference>
<keyword evidence="1" id="KW-0521">NADP</keyword>
<protein>
    <submittedName>
        <fullName evidence="4">NAD(P)-binding protein</fullName>
    </submittedName>
</protein>
<dbReference type="InParanoid" id="A0A194XCI0"/>
<evidence type="ECO:0000259" key="3">
    <source>
        <dbReference type="Pfam" id="PF05368"/>
    </source>
</evidence>
<dbReference type="CDD" id="cd05259">
    <property type="entry name" value="PCBER_SDR_a"/>
    <property type="match status" value="1"/>
</dbReference>
<dbReference type="GeneID" id="28818932"/>
<organism evidence="4 5">
    <name type="scientific">Mollisia scopiformis</name>
    <name type="common">Conifer needle endophyte fungus</name>
    <name type="synonym">Phialocephala scopiformis</name>
    <dbReference type="NCBI Taxonomy" id="149040"/>
    <lineage>
        <taxon>Eukaryota</taxon>
        <taxon>Fungi</taxon>
        <taxon>Dikarya</taxon>
        <taxon>Ascomycota</taxon>
        <taxon>Pezizomycotina</taxon>
        <taxon>Leotiomycetes</taxon>
        <taxon>Helotiales</taxon>
        <taxon>Mollisiaceae</taxon>
        <taxon>Mollisia</taxon>
    </lineage>
</organism>